<evidence type="ECO:0000313" key="1">
    <source>
        <dbReference type="EMBL" id="SDE45905.1"/>
    </source>
</evidence>
<dbReference type="PANTHER" id="PTHR31270">
    <property type="entry name" value="GLUTAMINYL-PEPTIDE CYCLOTRANSFERASE"/>
    <property type="match status" value="1"/>
</dbReference>
<dbReference type="Gene3D" id="2.130.10.10">
    <property type="entry name" value="YVTN repeat-like/Quinoprotein amine dehydrogenase"/>
    <property type="match status" value="1"/>
</dbReference>
<dbReference type="PROSITE" id="PS51257">
    <property type="entry name" value="PROKAR_LIPOPROTEIN"/>
    <property type="match status" value="1"/>
</dbReference>
<dbReference type="PANTHER" id="PTHR31270:SF1">
    <property type="entry name" value="GLUTAMINYL-PEPTIDE CYCLOTRANSFERASE"/>
    <property type="match status" value="1"/>
</dbReference>
<accession>A0A1G7D5B5</accession>
<proteinExistence type="predicted"/>
<gene>
    <name evidence="1" type="ORF">SAMN05216464_106217</name>
</gene>
<name>A0A1G7D5B5_9SPHI</name>
<dbReference type="Pfam" id="PF05096">
    <property type="entry name" value="Glu_cyclase_2"/>
    <property type="match status" value="1"/>
</dbReference>
<dbReference type="SUPFAM" id="SSF63825">
    <property type="entry name" value="YWTD domain"/>
    <property type="match status" value="1"/>
</dbReference>
<organism evidence="1 2">
    <name type="scientific">Mucilaginibacter pineti</name>
    <dbReference type="NCBI Taxonomy" id="1391627"/>
    <lineage>
        <taxon>Bacteria</taxon>
        <taxon>Pseudomonadati</taxon>
        <taxon>Bacteroidota</taxon>
        <taxon>Sphingobacteriia</taxon>
        <taxon>Sphingobacteriales</taxon>
        <taxon>Sphingobacteriaceae</taxon>
        <taxon>Mucilaginibacter</taxon>
    </lineage>
</organism>
<dbReference type="EMBL" id="FNAI01000006">
    <property type="protein sequence ID" value="SDE45905.1"/>
    <property type="molecule type" value="Genomic_DNA"/>
</dbReference>
<dbReference type="OrthoDB" id="9783700at2"/>
<keyword evidence="2" id="KW-1185">Reference proteome</keyword>
<evidence type="ECO:0000313" key="2">
    <source>
        <dbReference type="Proteomes" id="UP000199072"/>
    </source>
</evidence>
<dbReference type="AlphaFoldDB" id="A0A1G7D5B5"/>
<dbReference type="InterPro" id="IPR015943">
    <property type="entry name" value="WD40/YVTN_repeat-like_dom_sf"/>
</dbReference>
<dbReference type="GO" id="GO:0016603">
    <property type="term" value="F:glutaminyl-peptide cyclotransferase activity"/>
    <property type="evidence" value="ECO:0007669"/>
    <property type="project" value="InterPro"/>
</dbReference>
<dbReference type="RefSeq" id="WP_091150122.1">
    <property type="nucleotide sequence ID" value="NZ_FNAI01000006.1"/>
</dbReference>
<protein>
    <submittedName>
        <fullName evidence="1">Glutamine cyclotransferase</fullName>
    </submittedName>
</protein>
<reference evidence="1 2" key="1">
    <citation type="submission" date="2016-10" db="EMBL/GenBank/DDBJ databases">
        <authorList>
            <person name="de Groot N.N."/>
        </authorList>
    </citation>
    <scope>NUCLEOTIDE SEQUENCE [LARGE SCALE GENOMIC DNA]</scope>
    <source>
        <strain evidence="1 2">47C3B</strain>
    </source>
</reference>
<sequence length="360" mass="39951">MNNKLKLFFAGCTLLAFGCSCNTKPKETAITLSPEAGSSYKSGDVVNVKVSYPADTKADSVVYLLDSVKLAVKKDSSALTLKTDSMHLGVKLITAKVYTAGKSEDITTNIVLYAAKAPEEYTFKVEKTFPHDTGSYTEGLIYQDGIMYESGGGYLDPPPGQPKDGQSSLKKYDLTTGKTIKKVMVDPKKFAEGIAIVGDKLIQLTWKEKVGYVYDKNTLALLSSFNDSVGQEGWGMTFDGKFIYADDSTNRIWLRNKDNYSKVSYIDVYDDKGPINSLNELEYIDGKIYANVWQTNNIVVIDPKTGVVLQRIDMTNLYPENQRNAGADVLNGIAYDKTGNRIFVTGKKWDKMFQVKFVKK</sequence>
<keyword evidence="1" id="KW-0808">Transferase</keyword>
<dbReference type="InterPro" id="IPR007788">
    <property type="entry name" value="QCT"/>
</dbReference>
<dbReference type="STRING" id="1391627.SAMN05216464_106217"/>
<dbReference type="Proteomes" id="UP000199072">
    <property type="component" value="Unassembled WGS sequence"/>
</dbReference>